<proteinExistence type="predicted"/>
<sequence length="69" mass="7964">MLQSQFNALVNADIQRLMQPKLKQFVVTVNYSRELFIVARDEQDAIDKVIDTNAQDLRVLNCNDLEVLV</sequence>
<gene>
    <name evidence="1" type="ORF">UFOVP56_39</name>
</gene>
<accession>A0A6J5T9W7</accession>
<dbReference type="EMBL" id="LR797819">
    <property type="protein sequence ID" value="CAB4240952.1"/>
    <property type="molecule type" value="Genomic_DNA"/>
</dbReference>
<name>A0A6J5T9W7_9CAUD</name>
<protein>
    <submittedName>
        <fullName evidence="1">Uncharacterized protein</fullName>
    </submittedName>
</protein>
<organism evidence="1">
    <name type="scientific">uncultured Caudovirales phage</name>
    <dbReference type="NCBI Taxonomy" id="2100421"/>
    <lineage>
        <taxon>Viruses</taxon>
        <taxon>Duplodnaviria</taxon>
        <taxon>Heunggongvirae</taxon>
        <taxon>Uroviricota</taxon>
        <taxon>Caudoviricetes</taxon>
        <taxon>Peduoviridae</taxon>
        <taxon>Maltschvirus</taxon>
        <taxon>Maltschvirus maltsch</taxon>
    </lineage>
</organism>
<reference evidence="1" key="1">
    <citation type="submission" date="2020-05" db="EMBL/GenBank/DDBJ databases">
        <authorList>
            <person name="Chiriac C."/>
            <person name="Salcher M."/>
            <person name="Ghai R."/>
            <person name="Kavagutti S V."/>
        </authorList>
    </citation>
    <scope>NUCLEOTIDE SEQUENCE</scope>
</reference>
<evidence type="ECO:0000313" key="1">
    <source>
        <dbReference type="EMBL" id="CAB4240952.1"/>
    </source>
</evidence>